<keyword evidence="2" id="KW-1185">Reference proteome</keyword>
<dbReference type="AlphaFoldDB" id="A0A9X2HSM9"/>
<name>A0A9X2HSM9_9GAMM</name>
<evidence type="ECO:0000313" key="1">
    <source>
        <dbReference type="EMBL" id="MCP8897813.1"/>
    </source>
</evidence>
<accession>A0A9X2HSM9</accession>
<evidence type="ECO:0000313" key="2">
    <source>
        <dbReference type="Proteomes" id="UP001139319"/>
    </source>
</evidence>
<organism evidence="1 2">
    <name type="scientific">Gilvimarinus xylanilyticus</name>
    <dbReference type="NCBI Taxonomy" id="2944139"/>
    <lineage>
        <taxon>Bacteria</taxon>
        <taxon>Pseudomonadati</taxon>
        <taxon>Pseudomonadota</taxon>
        <taxon>Gammaproteobacteria</taxon>
        <taxon>Cellvibrionales</taxon>
        <taxon>Cellvibrionaceae</taxon>
        <taxon>Gilvimarinus</taxon>
    </lineage>
</organism>
<protein>
    <submittedName>
        <fullName evidence="1">Alkaline phosphatase family protein</fullName>
    </submittedName>
</protein>
<dbReference type="Proteomes" id="UP001139319">
    <property type="component" value="Unassembled WGS sequence"/>
</dbReference>
<proteinExistence type="predicted"/>
<dbReference type="Gene3D" id="3.60.21.70">
    <property type="entry name" value="PhoD-like phosphatase"/>
    <property type="match status" value="1"/>
</dbReference>
<sequence>MTELPLLLSGPVLRHTSATELNFWLCTSRACSIEITLYPPGQSPHTYKPQTQQIPAGKHCFIQLVHLPVAQALPTDCYIGYDFIFDGDSSTPLKAHLPNLCYGTDERPGFSIRPTIHSLLHGSCRKPHHPGEDGLLSADSHLAQARHSDKGPAMLLLTGDQIYADDVAGPMLSAIGQLIEALGLWSETFAGAIVNNARELVHSEHNYYERDQLLPRNKANRDLLELFFSGAEKPIFTSAGADNHLITFSEVLAMYLLSWSPCCWALVDTERVPDGVKAPYRERYQNERTIIAEFARGLDQVQRLLAHIPSYMIFDDHDITDDWNLTRGWEETAYGHPFSRRIIGNALIGYWLCQGWGNQPKALEPLAEHINHHFSAGELHNQDALIDRLLEWEHWHYELPTEPPVVVLDTRTRRWRSESSPNRPSGLMDWEALTDMQQKLIGHPSVILVSPSPVFGVKLIEVVQRVFTFFGKALMVDAENWMAHPGAANVMLNIFSHPKTPPHFIILSGDVHYSFVYNVSLRRRKHSPEITQITASGIKNTFPQTLLTWFDRLNRWLYASRSPLNIFTKRRRMKVRQRRVEGQSHARLLNQSGIGLVTLENNADDVKASILSGESNAQDFY</sequence>
<dbReference type="SUPFAM" id="SSF56300">
    <property type="entry name" value="Metallo-dependent phosphatases"/>
    <property type="match status" value="1"/>
</dbReference>
<dbReference type="InterPro" id="IPR038607">
    <property type="entry name" value="PhoD-like_sf"/>
</dbReference>
<dbReference type="RefSeq" id="WP_253966112.1">
    <property type="nucleotide sequence ID" value="NZ_JAMFTH010000001.1"/>
</dbReference>
<comment type="caution">
    <text evidence="1">The sequence shown here is derived from an EMBL/GenBank/DDBJ whole genome shotgun (WGS) entry which is preliminary data.</text>
</comment>
<dbReference type="InterPro" id="IPR029052">
    <property type="entry name" value="Metallo-depent_PP-like"/>
</dbReference>
<reference evidence="1" key="1">
    <citation type="submission" date="2022-05" db="EMBL/GenBank/DDBJ databases">
        <authorList>
            <person name="Sun H.-N."/>
        </authorList>
    </citation>
    <scope>NUCLEOTIDE SEQUENCE</scope>
    <source>
        <strain evidence="1">HB14</strain>
    </source>
</reference>
<dbReference type="PANTHER" id="PTHR37031">
    <property type="entry name" value="METALLOPHOSPHATASE BINDING DOMAIN PROTEIN"/>
    <property type="match status" value="1"/>
</dbReference>
<gene>
    <name evidence="1" type="ORF">M6D89_00720</name>
</gene>
<dbReference type="EMBL" id="JAMFTH010000001">
    <property type="protein sequence ID" value="MCP8897813.1"/>
    <property type="molecule type" value="Genomic_DNA"/>
</dbReference>
<dbReference type="PANTHER" id="PTHR37031:SF2">
    <property type="entry name" value="PHOD-LIKE PHOSPHATASE METALLOPHOSPHATASE DOMAIN-CONTAINING PROTEIN"/>
    <property type="match status" value="1"/>
</dbReference>
<reference evidence="1" key="2">
    <citation type="submission" date="2023-01" db="EMBL/GenBank/DDBJ databases">
        <title>Gilvimarinus xylanilyticus HB14 isolated from Caulerpa lentillifera aquaculture base in Hainan, China.</title>
        <authorList>
            <person name="Zhang Y.-J."/>
        </authorList>
    </citation>
    <scope>NUCLEOTIDE SEQUENCE</scope>
    <source>
        <strain evidence="1">HB14</strain>
    </source>
</reference>